<comment type="caution">
    <text evidence="3">The sequence shown here is derived from an EMBL/GenBank/DDBJ whole genome shotgun (WGS) entry which is preliminary data.</text>
</comment>
<sequence>MTDEASDDGAQTADASSLRGLFPWHFGPPAGAELERFLTQGLVVFDTNALFDAYRLNPQGREEFLRTLDLLGNQLWVPHRVAEEFMKNRLGVISECAGAVGKLAQELKGSFNKIKDELDNFRGRRGLEKALVDDLVKQLGEVQQQIVEKIGEYYRFDLKAADCLAEDPILSEIEKLLEGRIGPPVKNMQQVREDAAYRYARRIPPGYADAEKPPEQAIGDYVLWVQLLQEVERLPRPVLFVTNEKKKAEDWAVKQPGGRSPLPRPELSAEVWQRAGQPFHIVDVRSFLELANEFLDAHVSDETITQAEEMGDEAEEEAEVSSPLEEQLAFVLAEEEGHQVIRLPSFDFVEAANRQVRQIGTSAAFERALQRHLNSRTAVERALQKHLDSRAAVERAVQRQLDSRAAAERAVQRQLDATEAIERGLGRLGKLNQGRPAEQPDSTLEHAEEESEPPEDEPQ</sequence>
<evidence type="ECO:0000313" key="3">
    <source>
        <dbReference type="EMBL" id="MBO2461181.1"/>
    </source>
</evidence>
<protein>
    <submittedName>
        <fullName evidence="3">DUF4935 domain-containing protein</fullName>
    </submittedName>
</protein>
<accession>A0ABS3RX11</accession>
<reference evidence="3 4" key="1">
    <citation type="submission" date="2021-03" db="EMBL/GenBank/DDBJ databases">
        <title>Actinomadura violae sp. nov., isolated from lichen in Thailand.</title>
        <authorList>
            <person name="Kanchanasin P."/>
            <person name="Saeng-In P."/>
            <person name="Phongsopitanun W."/>
            <person name="Yuki M."/>
            <person name="Kudo T."/>
            <person name="Ohkuma M."/>
            <person name="Tanasupawat S."/>
        </authorList>
    </citation>
    <scope>NUCLEOTIDE SEQUENCE [LARGE SCALE GENOMIC DNA]</scope>
    <source>
        <strain evidence="3 4">LCR2-06</strain>
    </source>
</reference>
<name>A0ABS3RX11_9ACTN</name>
<evidence type="ECO:0000313" key="4">
    <source>
        <dbReference type="Proteomes" id="UP000680206"/>
    </source>
</evidence>
<evidence type="ECO:0000256" key="1">
    <source>
        <dbReference type="SAM" id="MobiDB-lite"/>
    </source>
</evidence>
<dbReference type="Pfam" id="PF18476">
    <property type="entry name" value="PIN_8"/>
    <property type="match status" value="1"/>
</dbReference>
<feature type="region of interest" description="Disordered" evidence="1">
    <location>
        <begin position="425"/>
        <end position="459"/>
    </location>
</feature>
<proteinExistence type="predicted"/>
<organism evidence="3 4">
    <name type="scientific">Actinomadura violacea</name>
    <dbReference type="NCBI Taxonomy" id="2819934"/>
    <lineage>
        <taxon>Bacteria</taxon>
        <taxon>Bacillati</taxon>
        <taxon>Actinomycetota</taxon>
        <taxon>Actinomycetes</taxon>
        <taxon>Streptosporangiales</taxon>
        <taxon>Thermomonosporaceae</taxon>
        <taxon>Actinomadura</taxon>
    </lineage>
</organism>
<dbReference type="RefSeq" id="WP_208244542.1">
    <property type="nucleotide sequence ID" value="NZ_JAGEPF010000016.1"/>
</dbReference>
<evidence type="ECO:0000259" key="2">
    <source>
        <dbReference type="Pfam" id="PF18476"/>
    </source>
</evidence>
<dbReference type="EMBL" id="JAGEPF010000016">
    <property type="protein sequence ID" value="MBO2461181.1"/>
    <property type="molecule type" value="Genomic_DNA"/>
</dbReference>
<feature type="domain" description="PIN like" evidence="2">
    <location>
        <begin position="42"/>
        <end position="267"/>
    </location>
</feature>
<feature type="compositionally biased region" description="Acidic residues" evidence="1">
    <location>
        <begin position="447"/>
        <end position="459"/>
    </location>
</feature>
<dbReference type="Proteomes" id="UP000680206">
    <property type="component" value="Unassembled WGS sequence"/>
</dbReference>
<dbReference type="InterPro" id="IPR041578">
    <property type="entry name" value="PIN_8"/>
</dbReference>
<keyword evidence="4" id="KW-1185">Reference proteome</keyword>
<gene>
    <name evidence="3" type="ORF">J4709_26710</name>
</gene>